<evidence type="ECO:0000313" key="7">
    <source>
        <dbReference type="Proteomes" id="UP000246635"/>
    </source>
</evidence>
<feature type="domain" description="SpoOB alpha-helical" evidence="5">
    <location>
        <begin position="69"/>
        <end position="119"/>
    </location>
</feature>
<keyword evidence="4" id="KW-0472">Membrane</keyword>
<dbReference type="InterPro" id="IPR039506">
    <property type="entry name" value="SPOB_a"/>
</dbReference>
<dbReference type="RefSeq" id="WP_110047213.1">
    <property type="nucleotide sequence ID" value="NZ_CP054613.1"/>
</dbReference>
<dbReference type="GO" id="GO:0000155">
    <property type="term" value="F:phosphorelay sensor kinase activity"/>
    <property type="evidence" value="ECO:0007669"/>
    <property type="project" value="InterPro"/>
</dbReference>
<evidence type="ECO:0000256" key="2">
    <source>
        <dbReference type="ARBA" id="ARBA00022679"/>
    </source>
</evidence>
<dbReference type="Pfam" id="PF14689">
    <property type="entry name" value="SPOB_a"/>
    <property type="match status" value="1"/>
</dbReference>
<accession>A0A2V2YQG0</accession>
<name>A0A2V2YQG0_9BACL</name>
<evidence type="ECO:0000259" key="5">
    <source>
        <dbReference type="Pfam" id="PF14689"/>
    </source>
</evidence>
<gene>
    <name evidence="6" type="ORF">DFQ01_13819</name>
</gene>
<dbReference type="InterPro" id="IPR016120">
    <property type="entry name" value="Sig_transdc_His_kin_SpoOB"/>
</dbReference>
<feature type="transmembrane region" description="Helical" evidence="4">
    <location>
        <begin position="7"/>
        <end position="25"/>
    </location>
</feature>
<comment type="caution">
    <text evidence="6">The sequence shown here is derived from an EMBL/GenBank/DDBJ whole genome shotgun (WGS) entry which is preliminary data.</text>
</comment>
<evidence type="ECO:0000256" key="1">
    <source>
        <dbReference type="ARBA" id="ARBA00022553"/>
    </source>
</evidence>
<dbReference type="Gene3D" id="1.10.287.130">
    <property type="match status" value="1"/>
</dbReference>
<dbReference type="AlphaFoldDB" id="A0A2V2YQG0"/>
<proteinExistence type="predicted"/>
<evidence type="ECO:0000256" key="3">
    <source>
        <dbReference type="ARBA" id="ARBA00022777"/>
    </source>
</evidence>
<keyword evidence="1" id="KW-0597">Phosphoprotein</keyword>
<keyword evidence="4" id="KW-1133">Transmembrane helix</keyword>
<dbReference type="Proteomes" id="UP000246635">
    <property type="component" value="Unassembled WGS sequence"/>
</dbReference>
<feature type="transmembrane region" description="Helical" evidence="4">
    <location>
        <begin position="31"/>
        <end position="49"/>
    </location>
</feature>
<keyword evidence="4" id="KW-0812">Transmembrane</keyword>
<organism evidence="6 7">
    <name type="scientific">Paenibacillus cellulosilyticus</name>
    <dbReference type="NCBI Taxonomy" id="375489"/>
    <lineage>
        <taxon>Bacteria</taxon>
        <taxon>Bacillati</taxon>
        <taxon>Bacillota</taxon>
        <taxon>Bacilli</taxon>
        <taxon>Bacillales</taxon>
        <taxon>Paenibacillaceae</taxon>
        <taxon>Paenibacillus</taxon>
    </lineage>
</organism>
<dbReference type="EMBL" id="QGTQ01000038">
    <property type="protein sequence ID" value="PWV91969.1"/>
    <property type="molecule type" value="Genomic_DNA"/>
</dbReference>
<dbReference type="SUPFAM" id="SSF55890">
    <property type="entry name" value="Sporulation response regulatory protein Spo0B"/>
    <property type="match status" value="1"/>
</dbReference>
<evidence type="ECO:0000313" key="6">
    <source>
        <dbReference type="EMBL" id="PWV91969.1"/>
    </source>
</evidence>
<keyword evidence="3 6" id="KW-0418">Kinase</keyword>
<keyword evidence="2" id="KW-0808">Transferase</keyword>
<evidence type="ECO:0000256" key="4">
    <source>
        <dbReference type="SAM" id="Phobius"/>
    </source>
</evidence>
<sequence length="245" mass="28319">MNRIGSAKLYVSASLLLPIVCLFIWDEAWWPILAFVAWSLMVLVIWIRLERSEQRRRQSAIERAVQTASIRTLNHHRHDWMNDLQVLYGYIRMNKQDRAVQYVERIRDRMAAESRIAKLGVPSLVMYLQSFRTMTNSLQLIVDIDGELDIEEIPIDKETVAVALIDLMNIYRSGVKPIIGDPAQLTLRLSRDDKALHAALCYDGEWNDIEGSMHKIKQRLKNSPLQPIGSEQTLRELLLKAELRG</sequence>
<keyword evidence="7" id="KW-1185">Reference proteome</keyword>
<reference evidence="6 7" key="1">
    <citation type="submission" date="2018-05" db="EMBL/GenBank/DDBJ databases">
        <title>Genomic Encyclopedia of Type Strains, Phase III (KMG-III): the genomes of soil and plant-associated and newly described type strains.</title>
        <authorList>
            <person name="Whitman W."/>
        </authorList>
    </citation>
    <scope>NUCLEOTIDE SEQUENCE [LARGE SCALE GENOMIC DNA]</scope>
    <source>
        <strain evidence="6 7">CECT 5696</strain>
    </source>
</reference>
<protein>
    <submittedName>
        <fullName evidence="6">Sensor kinase SpoOB-type protein</fullName>
    </submittedName>
</protein>
<dbReference type="OrthoDB" id="2375606at2"/>